<feature type="region of interest" description="Disordered" evidence="1">
    <location>
        <begin position="1"/>
        <end position="30"/>
    </location>
</feature>
<dbReference type="AlphaFoldDB" id="A0A158DVV2"/>
<reference evidence="2" key="1">
    <citation type="submission" date="2016-01" db="EMBL/GenBank/DDBJ databases">
        <authorList>
            <person name="Peeters C."/>
        </authorList>
    </citation>
    <scope>NUCLEOTIDE SEQUENCE [LARGE SCALE GENOMIC DNA]</scope>
    <source>
        <strain evidence="2">LMG 29325</strain>
    </source>
</reference>
<evidence type="ECO:0000313" key="3">
    <source>
        <dbReference type="Proteomes" id="UP000054596"/>
    </source>
</evidence>
<name>A0A158DVV2_9BURK</name>
<protein>
    <submittedName>
        <fullName evidence="2">Uncharacterized protein</fullName>
    </submittedName>
</protein>
<comment type="caution">
    <text evidence="2">The sequence shown here is derived from an EMBL/GenBank/DDBJ whole genome shotgun (WGS) entry which is preliminary data.</text>
</comment>
<keyword evidence="3" id="KW-1185">Reference proteome</keyword>
<feature type="compositionally biased region" description="Polar residues" evidence="1">
    <location>
        <begin position="18"/>
        <end position="29"/>
    </location>
</feature>
<organism evidence="2 3">
    <name type="scientific">Caballeronia glebae</name>
    <dbReference type="NCBI Taxonomy" id="1777143"/>
    <lineage>
        <taxon>Bacteria</taxon>
        <taxon>Pseudomonadati</taxon>
        <taxon>Pseudomonadota</taxon>
        <taxon>Betaproteobacteria</taxon>
        <taxon>Burkholderiales</taxon>
        <taxon>Burkholderiaceae</taxon>
        <taxon>Caballeronia</taxon>
    </lineage>
</organism>
<evidence type="ECO:0000313" key="2">
    <source>
        <dbReference type="EMBL" id="SAK98751.1"/>
    </source>
</evidence>
<dbReference type="Proteomes" id="UP000054596">
    <property type="component" value="Unassembled WGS sequence"/>
</dbReference>
<evidence type="ECO:0000256" key="1">
    <source>
        <dbReference type="SAM" id="MobiDB-lite"/>
    </source>
</evidence>
<dbReference type="EMBL" id="FCOJ02000147">
    <property type="protein sequence ID" value="SAK98751.1"/>
    <property type="molecule type" value="Genomic_DNA"/>
</dbReference>
<sequence>MSAGLTDGLAKAPPVVERQQSSTEASSRTPLRHAAFIARPYLHLFLCDLLDVKLKHRQPGKLGGQQRVGDA</sequence>
<proteinExistence type="predicted"/>
<accession>A0A158DVV2</accession>
<gene>
    <name evidence="2" type="ORF">AWB82_07237</name>
</gene>